<evidence type="ECO:0000256" key="1">
    <source>
        <dbReference type="SAM" id="MobiDB-lite"/>
    </source>
</evidence>
<evidence type="ECO:0000313" key="3">
    <source>
        <dbReference type="Proteomes" id="UP000191144"/>
    </source>
</evidence>
<evidence type="ECO:0000313" key="2">
    <source>
        <dbReference type="EMBL" id="SCV04625.1"/>
    </source>
</evidence>
<dbReference type="EMBL" id="LT598480">
    <property type="protein sequence ID" value="SCV04625.1"/>
    <property type="molecule type" value="Genomic_DNA"/>
</dbReference>
<feature type="compositionally biased region" description="Polar residues" evidence="1">
    <location>
        <begin position="109"/>
        <end position="118"/>
    </location>
</feature>
<feature type="compositionally biased region" description="Basic and acidic residues" evidence="1">
    <location>
        <begin position="92"/>
        <end position="107"/>
    </location>
</feature>
<sequence>MDPYAQKRDNRKKFQDKEKLKRRHATPSDRKYRALNKTTEPELEVPELQANHYRYHEDLSMTYQQDEDFDAKETNRKLKQVLQTRKNNTSIDDSHSRPGHVTRRDLDSMSVSDLNQLLGQRKDSNSVQIADTEEIVSEKPDRLEPKREIAGKRKEPNQSRSTIPVDLETDQDLLDELI</sequence>
<dbReference type="Pfam" id="PF17322">
    <property type="entry name" value="DUF5364"/>
    <property type="match status" value="1"/>
</dbReference>
<dbReference type="OrthoDB" id="4069039at2759"/>
<feature type="compositionally biased region" description="Acidic residues" evidence="1">
    <location>
        <begin position="167"/>
        <end position="178"/>
    </location>
</feature>
<feature type="region of interest" description="Disordered" evidence="1">
    <location>
        <begin position="1"/>
        <end position="48"/>
    </location>
</feature>
<protein>
    <submittedName>
        <fullName evidence="2">LAME_0H19922g1_1</fullName>
    </submittedName>
</protein>
<reference evidence="3" key="1">
    <citation type="submission" date="2016-03" db="EMBL/GenBank/DDBJ databases">
        <authorList>
            <person name="Devillers Hugo."/>
        </authorList>
    </citation>
    <scope>NUCLEOTIDE SEQUENCE [LARGE SCALE GENOMIC DNA]</scope>
</reference>
<name>A0A1G4KJJ2_9SACH</name>
<feature type="compositionally biased region" description="Basic and acidic residues" evidence="1">
    <location>
        <begin position="1"/>
        <end position="19"/>
    </location>
</feature>
<dbReference type="InterPro" id="IPR035303">
    <property type="entry name" value="DUF5364"/>
</dbReference>
<dbReference type="Proteomes" id="UP000191144">
    <property type="component" value="Chromosome H"/>
</dbReference>
<gene>
    <name evidence="2" type="ORF">LAME_0H19922G</name>
</gene>
<organism evidence="2 3">
    <name type="scientific">Lachancea meyersii CBS 8951</name>
    <dbReference type="NCBI Taxonomy" id="1266667"/>
    <lineage>
        <taxon>Eukaryota</taxon>
        <taxon>Fungi</taxon>
        <taxon>Dikarya</taxon>
        <taxon>Ascomycota</taxon>
        <taxon>Saccharomycotina</taxon>
        <taxon>Saccharomycetes</taxon>
        <taxon>Saccharomycetales</taxon>
        <taxon>Saccharomycetaceae</taxon>
        <taxon>Lachancea</taxon>
    </lineage>
</organism>
<feature type="region of interest" description="Disordered" evidence="1">
    <location>
        <begin position="64"/>
        <end position="178"/>
    </location>
</feature>
<feature type="compositionally biased region" description="Polar residues" evidence="1">
    <location>
        <begin position="81"/>
        <end position="91"/>
    </location>
</feature>
<dbReference type="AlphaFoldDB" id="A0A1G4KJJ2"/>
<accession>A0A1G4KJJ2</accession>
<keyword evidence="3" id="KW-1185">Reference proteome</keyword>
<proteinExistence type="predicted"/>
<feature type="compositionally biased region" description="Basic and acidic residues" evidence="1">
    <location>
        <begin position="136"/>
        <end position="157"/>
    </location>
</feature>